<dbReference type="PANTHER" id="PTHR11777:SF9">
    <property type="entry name" value="ALANINE--TRNA LIGASE, CYTOPLASMIC"/>
    <property type="match status" value="1"/>
</dbReference>
<dbReference type="AlphaFoldDB" id="A0A7X5N451"/>
<dbReference type="Pfam" id="PF01411">
    <property type="entry name" value="tRNA-synt_2c"/>
    <property type="match status" value="1"/>
</dbReference>
<proteinExistence type="predicted"/>
<protein>
    <submittedName>
        <fullName evidence="2">Alanine--tRNA ligase</fullName>
    </submittedName>
</protein>
<sequence length="89" mass="9639">TYGFPVDLTSDIARERGLRVDMEGFEFAMERQRETARAAGKFGGGVALPADLVATMSPTVFLGYEAYDADALKVVALLKQGRPVERAEA</sequence>
<reference evidence="2 3" key="1">
    <citation type="submission" date="2019-11" db="EMBL/GenBank/DDBJ databases">
        <title>Genome-resolved metagenomics to study the prevalence of co-infection and intraspecific heterogeneity among plant pathogen metapopulations.</title>
        <authorList>
            <person name="Newberry E."/>
            <person name="Bhandari R."/>
            <person name="Kemble J."/>
            <person name="Sikora E."/>
            <person name="Potnis N."/>
        </authorList>
    </citation>
    <scope>NUCLEOTIDE SEQUENCE [LARGE SCALE GENOMIC DNA]</scope>
    <source>
        <strain evidence="2">Xp_Tom_Tuscaloosa_18b</strain>
    </source>
</reference>
<feature type="domain" description="Alanyl-tRNA synthetase class IIc N-terminal" evidence="1">
    <location>
        <begin position="1"/>
        <end position="87"/>
    </location>
</feature>
<dbReference type="InterPro" id="IPR018162">
    <property type="entry name" value="Ala-tRNA-ligase_IIc_anticod-bd"/>
</dbReference>
<organism evidence="2 3">
    <name type="scientific">Xanthomonas perforans</name>
    <dbReference type="NCBI Taxonomy" id="442694"/>
    <lineage>
        <taxon>Bacteria</taxon>
        <taxon>Pseudomonadati</taxon>
        <taxon>Pseudomonadota</taxon>
        <taxon>Gammaproteobacteria</taxon>
        <taxon>Lysobacterales</taxon>
        <taxon>Lysobacteraceae</taxon>
        <taxon>Xanthomonas</taxon>
    </lineage>
</organism>
<dbReference type="SUPFAM" id="SSF101353">
    <property type="entry name" value="Putative anticodon-binding domain of alanyl-tRNA synthetase (AlaRS)"/>
    <property type="match status" value="1"/>
</dbReference>
<dbReference type="EMBL" id="JAAGYU010002299">
    <property type="protein sequence ID" value="NEL81161.1"/>
    <property type="molecule type" value="Genomic_DNA"/>
</dbReference>
<feature type="non-terminal residue" evidence="2">
    <location>
        <position position="89"/>
    </location>
</feature>
<evidence type="ECO:0000313" key="3">
    <source>
        <dbReference type="Proteomes" id="UP000471082"/>
    </source>
</evidence>
<accession>A0A7X5N451</accession>
<dbReference type="PANTHER" id="PTHR11777">
    <property type="entry name" value="ALANYL-TRNA SYNTHETASE"/>
    <property type="match status" value="1"/>
</dbReference>
<evidence type="ECO:0000313" key="2">
    <source>
        <dbReference type="EMBL" id="NEL81161.1"/>
    </source>
</evidence>
<gene>
    <name evidence="2" type="ORF">G3W61_33430</name>
</gene>
<feature type="non-terminal residue" evidence="2">
    <location>
        <position position="1"/>
    </location>
</feature>
<dbReference type="InterPro" id="IPR050058">
    <property type="entry name" value="Ala-tRNA_ligase"/>
</dbReference>
<comment type="caution">
    <text evidence="2">The sequence shown here is derived from an EMBL/GenBank/DDBJ whole genome shotgun (WGS) entry which is preliminary data.</text>
</comment>
<dbReference type="GO" id="GO:0002161">
    <property type="term" value="F:aminoacyl-tRNA deacylase activity"/>
    <property type="evidence" value="ECO:0007669"/>
    <property type="project" value="TreeGrafter"/>
</dbReference>
<evidence type="ECO:0000259" key="1">
    <source>
        <dbReference type="Pfam" id="PF01411"/>
    </source>
</evidence>
<dbReference type="GO" id="GO:0006419">
    <property type="term" value="P:alanyl-tRNA aminoacylation"/>
    <property type="evidence" value="ECO:0007669"/>
    <property type="project" value="InterPro"/>
</dbReference>
<dbReference type="GO" id="GO:0005524">
    <property type="term" value="F:ATP binding"/>
    <property type="evidence" value="ECO:0007669"/>
    <property type="project" value="InterPro"/>
</dbReference>
<dbReference type="GO" id="GO:0005829">
    <property type="term" value="C:cytosol"/>
    <property type="evidence" value="ECO:0007669"/>
    <property type="project" value="TreeGrafter"/>
</dbReference>
<dbReference type="Proteomes" id="UP000471082">
    <property type="component" value="Unassembled WGS sequence"/>
</dbReference>
<keyword evidence="2" id="KW-0436">Ligase</keyword>
<dbReference type="GO" id="GO:0004813">
    <property type="term" value="F:alanine-tRNA ligase activity"/>
    <property type="evidence" value="ECO:0007669"/>
    <property type="project" value="InterPro"/>
</dbReference>
<dbReference type="GO" id="GO:0045892">
    <property type="term" value="P:negative regulation of DNA-templated transcription"/>
    <property type="evidence" value="ECO:0007669"/>
    <property type="project" value="TreeGrafter"/>
</dbReference>
<name>A0A7X5N451_XANPE</name>
<dbReference type="InterPro" id="IPR018164">
    <property type="entry name" value="Ala-tRNA-synth_IIc_N"/>
</dbReference>